<gene>
    <name evidence="2" type="ORF">TrRE_jg1050</name>
</gene>
<proteinExistence type="predicted"/>
<name>A0A9W7DL85_9STRA</name>
<dbReference type="Pfam" id="PF17783">
    <property type="entry name" value="WHD_CvfB"/>
    <property type="match status" value="1"/>
</dbReference>
<sequence length="188" mass="20429">MLCLSRLSHAGAFFVRPSVTTRALFRSSSPLCANFRAGDKLIVEVDHFGPLGASVNILDSDSEHAAILGSGLILQQDIHKFRMSRDNVDVVVGELLDGFCQRVQREDGKVDISLFPVGVSKLNSVRDMIMAELESGNGRLGIGEKSPPDAIEEVFGVGVSKSNFKKALGMLYREQVIKRPGATEVELL</sequence>
<feature type="domain" description="Conserved virulence factor B-like winged helix" evidence="1">
    <location>
        <begin position="127"/>
        <end position="178"/>
    </location>
</feature>
<dbReference type="Proteomes" id="UP001165082">
    <property type="component" value="Unassembled WGS sequence"/>
</dbReference>
<dbReference type="EMBL" id="BRXZ01003021">
    <property type="protein sequence ID" value="GMH46322.1"/>
    <property type="molecule type" value="Genomic_DNA"/>
</dbReference>
<reference evidence="2" key="1">
    <citation type="submission" date="2022-07" db="EMBL/GenBank/DDBJ databases">
        <title>Genome analysis of Parmales, a sister group of diatoms, reveals the evolutionary specialization of diatoms from phago-mixotrophs to photoautotrophs.</title>
        <authorList>
            <person name="Ban H."/>
            <person name="Sato S."/>
            <person name="Yoshikawa S."/>
            <person name="Kazumasa Y."/>
            <person name="Nakamura Y."/>
            <person name="Ichinomiya M."/>
            <person name="Saitoh K."/>
            <person name="Sato N."/>
            <person name="Blanc-Mathieu R."/>
            <person name="Endo H."/>
            <person name="Kuwata A."/>
            <person name="Ogata H."/>
        </authorList>
    </citation>
    <scope>NUCLEOTIDE SEQUENCE</scope>
</reference>
<dbReference type="PANTHER" id="PTHR37296">
    <property type="entry name" value="CONSERVED VIRULENCE FACTOR B"/>
    <property type="match status" value="1"/>
</dbReference>
<dbReference type="InterPro" id="IPR036388">
    <property type="entry name" value="WH-like_DNA-bd_sf"/>
</dbReference>
<dbReference type="AlphaFoldDB" id="A0A9W7DL85"/>
<organism evidence="2 3">
    <name type="scientific">Triparma retinervis</name>
    <dbReference type="NCBI Taxonomy" id="2557542"/>
    <lineage>
        <taxon>Eukaryota</taxon>
        <taxon>Sar</taxon>
        <taxon>Stramenopiles</taxon>
        <taxon>Ochrophyta</taxon>
        <taxon>Bolidophyceae</taxon>
        <taxon>Parmales</taxon>
        <taxon>Triparmaceae</taxon>
        <taxon>Triparma</taxon>
    </lineage>
</organism>
<dbReference type="InterPro" id="IPR040764">
    <property type="entry name" value="CvfB_WH"/>
</dbReference>
<protein>
    <recommendedName>
        <fullName evidence="1">Conserved virulence factor B-like winged helix domain-containing protein</fullName>
    </recommendedName>
</protein>
<dbReference type="OrthoDB" id="43714at2759"/>
<keyword evidence="3" id="KW-1185">Reference proteome</keyword>
<dbReference type="Gene3D" id="1.10.10.10">
    <property type="entry name" value="Winged helix-like DNA-binding domain superfamily/Winged helix DNA-binding domain"/>
    <property type="match status" value="1"/>
</dbReference>
<evidence type="ECO:0000313" key="2">
    <source>
        <dbReference type="EMBL" id="GMH46322.1"/>
    </source>
</evidence>
<evidence type="ECO:0000259" key="1">
    <source>
        <dbReference type="Pfam" id="PF17783"/>
    </source>
</evidence>
<comment type="caution">
    <text evidence="2">The sequence shown here is derived from an EMBL/GenBank/DDBJ whole genome shotgun (WGS) entry which is preliminary data.</text>
</comment>
<dbReference type="PANTHER" id="PTHR37296:SF1">
    <property type="entry name" value="CONSERVED VIRULENCE FACTOR B"/>
    <property type="match status" value="1"/>
</dbReference>
<evidence type="ECO:0000313" key="3">
    <source>
        <dbReference type="Proteomes" id="UP001165082"/>
    </source>
</evidence>
<accession>A0A9W7DL85</accession>
<dbReference type="InterPro" id="IPR014464">
    <property type="entry name" value="CvfB_fam"/>
</dbReference>